<evidence type="ECO:0000313" key="4">
    <source>
        <dbReference type="Proteomes" id="UP001498398"/>
    </source>
</evidence>
<evidence type="ECO:0000256" key="1">
    <source>
        <dbReference type="SAM" id="MobiDB-lite"/>
    </source>
</evidence>
<dbReference type="InterPro" id="IPR010730">
    <property type="entry name" value="HET"/>
</dbReference>
<comment type="caution">
    <text evidence="3">The sequence shown here is derived from an EMBL/GenBank/DDBJ whole genome shotgun (WGS) entry which is preliminary data.</text>
</comment>
<dbReference type="Proteomes" id="UP001498398">
    <property type="component" value="Unassembled WGS sequence"/>
</dbReference>
<feature type="region of interest" description="Disordered" evidence="1">
    <location>
        <begin position="387"/>
        <end position="415"/>
    </location>
</feature>
<feature type="region of interest" description="Disordered" evidence="1">
    <location>
        <begin position="281"/>
        <end position="374"/>
    </location>
</feature>
<dbReference type="PANTHER" id="PTHR10622:SF10">
    <property type="entry name" value="HET DOMAIN-CONTAINING PROTEIN"/>
    <property type="match status" value="1"/>
</dbReference>
<evidence type="ECO:0000259" key="2">
    <source>
        <dbReference type="Pfam" id="PF06985"/>
    </source>
</evidence>
<feature type="region of interest" description="Disordered" evidence="1">
    <location>
        <begin position="1"/>
        <end position="21"/>
    </location>
</feature>
<keyword evidence="4" id="KW-1185">Reference proteome</keyword>
<evidence type="ECO:0000313" key="3">
    <source>
        <dbReference type="EMBL" id="KAK7462975.1"/>
    </source>
</evidence>
<reference evidence="3 4" key="1">
    <citation type="submission" date="2024-01" db="EMBL/GenBank/DDBJ databases">
        <title>A draft genome for the cacao thread blight pathogen Marasmiellus scandens.</title>
        <authorList>
            <person name="Baruah I.K."/>
            <person name="Leung J."/>
            <person name="Bukari Y."/>
            <person name="Amoako-Attah I."/>
            <person name="Meinhardt L.W."/>
            <person name="Bailey B.A."/>
            <person name="Cohen S.P."/>
        </authorList>
    </citation>
    <scope>NUCLEOTIDE SEQUENCE [LARGE SCALE GENOMIC DNA]</scope>
    <source>
        <strain evidence="3 4">GH-19</strain>
    </source>
</reference>
<name>A0ABR1JPV9_9AGAR</name>
<protein>
    <recommendedName>
        <fullName evidence="2">Heterokaryon incompatibility domain-containing protein</fullName>
    </recommendedName>
</protein>
<dbReference type="Pfam" id="PF06985">
    <property type="entry name" value="HET"/>
    <property type="match status" value="1"/>
</dbReference>
<dbReference type="EMBL" id="JBANRG010000010">
    <property type="protein sequence ID" value="KAK7462975.1"/>
    <property type="molecule type" value="Genomic_DNA"/>
</dbReference>
<feature type="compositionally biased region" description="Basic and acidic residues" evidence="1">
    <location>
        <begin position="360"/>
        <end position="374"/>
    </location>
</feature>
<proteinExistence type="predicted"/>
<feature type="compositionally biased region" description="Basic and acidic residues" evidence="1">
    <location>
        <begin position="395"/>
        <end position="414"/>
    </location>
</feature>
<organism evidence="3 4">
    <name type="scientific">Marasmiellus scandens</name>
    <dbReference type="NCBI Taxonomy" id="2682957"/>
    <lineage>
        <taxon>Eukaryota</taxon>
        <taxon>Fungi</taxon>
        <taxon>Dikarya</taxon>
        <taxon>Basidiomycota</taxon>
        <taxon>Agaricomycotina</taxon>
        <taxon>Agaricomycetes</taxon>
        <taxon>Agaricomycetidae</taxon>
        <taxon>Agaricales</taxon>
        <taxon>Marasmiineae</taxon>
        <taxon>Omphalotaceae</taxon>
        <taxon>Marasmiellus</taxon>
    </lineage>
</organism>
<feature type="domain" description="Heterokaryon incompatibility" evidence="2">
    <location>
        <begin position="45"/>
        <end position="135"/>
    </location>
</feature>
<accession>A0ABR1JPV9</accession>
<sequence length="483" mass="54305">MNRQHRTNNLHNAPSHVQERPQRLIRASKGELVDFSSPNVSLPPYAIVSHRWLADEEVSYEEFVQKRPEAKKKQGFKKIVQACEQALRDKLEYVWIDTCCIDKRNPAEVSRQVKSMYKLYQHSEVCYAYLADVSANLPSPRSALSKSDWFQRGWTLQELVAPQNVVFFNKNWTSLGTKLQLKNVIYEMTGISTSVLEGTTAVHSVDIRTRLNWCAGRETTEPLDLAYCLLGILGVSTMEPDYGEDVGRAFQRLQDRLAQMHPGALSSFGVRQFLQNAHSRGLSRAVTGGDSKATPQQVGRPLLVPQRPVNNGKSDHRVQGGADKTVRSRAGLPRVTDDGDSKATPQQQVGRPLVPQRPVDNGKSDHRVGGDADKTVRTTFGSLQTGRVLTKHPRRNGDSDRRGKDAEELDRKQTEFQTQSLSRIGDHIDLALRGHVLEPQDASYIHVQQESHKYVSFSGSSSNETFGYRAYRGEASSYQWSTY</sequence>
<dbReference type="PANTHER" id="PTHR10622">
    <property type="entry name" value="HET DOMAIN-CONTAINING PROTEIN"/>
    <property type="match status" value="1"/>
</dbReference>
<gene>
    <name evidence="3" type="ORF">VKT23_007556</name>
</gene>